<protein>
    <submittedName>
        <fullName evidence="1">Uncharacterized protein</fullName>
    </submittedName>
</protein>
<accession>A0A9E7K7M9</accession>
<proteinExistence type="predicted"/>
<name>A0A9E7K7M9_9LILI</name>
<evidence type="ECO:0000313" key="2">
    <source>
        <dbReference type="Proteomes" id="UP001055439"/>
    </source>
</evidence>
<evidence type="ECO:0000313" key="1">
    <source>
        <dbReference type="EMBL" id="URE09638.1"/>
    </source>
</evidence>
<keyword evidence="2" id="KW-1185">Reference proteome</keyword>
<reference evidence="1" key="1">
    <citation type="submission" date="2022-05" db="EMBL/GenBank/DDBJ databases">
        <title>The Musa troglodytarum L. genome provides insights into the mechanism of non-climacteric behaviour and enrichment of carotenoids.</title>
        <authorList>
            <person name="Wang J."/>
        </authorList>
    </citation>
    <scope>NUCLEOTIDE SEQUENCE</scope>
    <source>
        <tissue evidence="1">Leaf</tissue>
    </source>
</reference>
<sequence length="64" mass="7172">MPRQRLLAEKRLWMPLPAMLKVSDGGVHESSGGNAAAFYRRQPVGHHFAVLRDRGRSGRLTFAN</sequence>
<gene>
    <name evidence="1" type="ORF">MUK42_30332</name>
</gene>
<dbReference type="EMBL" id="CP097508">
    <property type="protein sequence ID" value="URE09638.1"/>
    <property type="molecule type" value="Genomic_DNA"/>
</dbReference>
<dbReference type="AlphaFoldDB" id="A0A9E7K7M9"/>
<dbReference type="Proteomes" id="UP001055439">
    <property type="component" value="Chromosome 6"/>
</dbReference>
<organism evidence="1 2">
    <name type="scientific">Musa troglodytarum</name>
    <name type="common">fe'i banana</name>
    <dbReference type="NCBI Taxonomy" id="320322"/>
    <lineage>
        <taxon>Eukaryota</taxon>
        <taxon>Viridiplantae</taxon>
        <taxon>Streptophyta</taxon>
        <taxon>Embryophyta</taxon>
        <taxon>Tracheophyta</taxon>
        <taxon>Spermatophyta</taxon>
        <taxon>Magnoliopsida</taxon>
        <taxon>Liliopsida</taxon>
        <taxon>Zingiberales</taxon>
        <taxon>Musaceae</taxon>
        <taxon>Musa</taxon>
    </lineage>
</organism>